<evidence type="ECO:0000313" key="1">
    <source>
        <dbReference type="EMBL" id="MPL95754.1"/>
    </source>
</evidence>
<sequence>MSTHPKQMELEAVMRRLCDDLDHYLEDTYGDRYPLHPNRPARGKAASVAYDGLFSTGTQFTLGYGSDHGRGYLVSVEIRTLSKVHEEDRKEIETSAITYLRSIIPAYFPNRNIEVKRDGNVYKLVGDFSLGASSN</sequence>
<dbReference type="EMBL" id="VSSQ01000480">
    <property type="protein sequence ID" value="MPL95754.1"/>
    <property type="molecule type" value="Genomic_DNA"/>
</dbReference>
<organism evidence="1">
    <name type="scientific">bioreactor metagenome</name>
    <dbReference type="NCBI Taxonomy" id="1076179"/>
    <lineage>
        <taxon>unclassified sequences</taxon>
        <taxon>metagenomes</taxon>
        <taxon>ecological metagenomes</taxon>
    </lineage>
</organism>
<reference evidence="1" key="1">
    <citation type="submission" date="2019-08" db="EMBL/GenBank/DDBJ databases">
        <authorList>
            <person name="Kucharzyk K."/>
            <person name="Murdoch R.W."/>
            <person name="Higgins S."/>
            <person name="Loffler F."/>
        </authorList>
    </citation>
    <scope>NUCLEOTIDE SEQUENCE</scope>
</reference>
<accession>A0A644VWB4</accession>
<proteinExistence type="predicted"/>
<name>A0A644VWB4_9ZZZZ</name>
<gene>
    <name evidence="1" type="ORF">SDC9_41926</name>
</gene>
<protein>
    <submittedName>
        <fullName evidence="1">Uncharacterized protein</fullName>
    </submittedName>
</protein>
<comment type="caution">
    <text evidence="1">The sequence shown here is derived from an EMBL/GenBank/DDBJ whole genome shotgun (WGS) entry which is preliminary data.</text>
</comment>
<dbReference type="AlphaFoldDB" id="A0A644VWB4"/>